<feature type="compositionally biased region" description="Polar residues" evidence="1">
    <location>
        <begin position="184"/>
        <end position="195"/>
    </location>
</feature>
<evidence type="ECO:0000256" key="2">
    <source>
        <dbReference type="SAM" id="SignalP"/>
    </source>
</evidence>
<proteinExistence type="predicted"/>
<sequence>MRIGILLLFSAVALCCVYGRSVWWNKHAADSESEELQYAWPPRQRKGEKNEPEPSNIGSGNIPADFGQRMPWQQLEAHLAGSRFLGKDESSFMPTSDDLDTLFKPQPDEGWQWEDPDFQDWIKPSSPKKKKDVSSLKKEKKTPKQRQHFFWLAEQTPRPRNGISKHRRLWVMESRSWDNPADQVRNNTTIAQDNKTSQKKNKAKPKERRAKAPLRSLAGNEKHAADSSSLSNERHGTTTAQEQTEA</sequence>
<evidence type="ECO:0000313" key="3">
    <source>
        <dbReference type="Proteomes" id="UP000046395"/>
    </source>
</evidence>
<evidence type="ECO:0000313" key="4">
    <source>
        <dbReference type="WBParaSite" id="TMUE_3000012698.1"/>
    </source>
</evidence>
<protein>
    <submittedName>
        <fullName evidence="4">Uncharacterized protein</fullName>
    </submittedName>
</protein>
<feature type="chain" id="PRO_5024455707" evidence="2">
    <location>
        <begin position="20"/>
        <end position="246"/>
    </location>
</feature>
<evidence type="ECO:0000256" key="1">
    <source>
        <dbReference type="SAM" id="MobiDB-lite"/>
    </source>
</evidence>
<name>A0A5S6QZW4_TRIMR</name>
<feature type="region of interest" description="Disordered" evidence="1">
    <location>
        <begin position="96"/>
        <end position="246"/>
    </location>
</feature>
<keyword evidence="2" id="KW-0732">Signal</keyword>
<dbReference type="AlphaFoldDB" id="A0A5S6QZW4"/>
<reference evidence="4" key="1">
    <citation type="submission" date="2019-12" db="UniProtKB">
        <authorList>
            <consortium name="WormBaseParasite"/>
        </authorList>
    </citation>
    <scope>IDENTIFICATION</scope>
</reference>
<dbReference type="Proteomes" id="UP000046395">
    <property type="component" value="Unassembled WGS sequence"/>
</dbReference>
<feature type="region of interest" description="Disordered" evidence="1">
    <location>
        <begin position="34"/>
        <end position="67"/>
    </location>
</feature>
<feature type="compositionally biased region" description="Basic residues" evidence="1">
    <location>
        <begin position="138"/>
        <end position="147"/>
    </location>
</feature>
<accession>A0A5S6QZW4</accession>
<organism evidence="3 4">
    <name type="scientific">Trichuris muris</name>
    <name type="common">Mouse whipworm</name>
    <dbReference type="NCBI Taxonomy" id="70415"/>
    <lineage>
        <taxon>Eukaryota</taxon>
        <taxon>Metazoa</taxon>
        <taxon>Ecdysozoa</taxon>
        <taxon>Nematoda</taxon>
        <taxon>Enoplea</taxon>
        <taxon>Dorylaimia</taxon>
        <taxon>Trichinellida</taxon>
        <taxon>Trichuridae</taxon>
        <taxon>Trichuris</taxon>
    </lineage>
</organism>
<dbReference type="WBParaSite" id="TMUE_3000012698.1">
    <property type="protein sequence ID" value="TMUE_3000012698.1"/>
    <property type="gene ID" value="WBGene00292499"/>
</dbReference>
<keyword evidence="3" id="KW-1185">Reference proteome</keyword>
<feature type="signal peptide" evidence="2">
    <location>
        <begin position="1"/>
        <end position="19"/>
    </location>
</feature>
<feature type="compositionally biased region" description="Basic residues" evidence="1">
    <location>
        <begin position="197"/>
        <end position="212"/>
    </location>
</feature>
<feature type="compositionally biased region" description="Polar residues" evidence="1">
    <location>
        <begin position="226"/>
        <end position="246"/>
    </location>
</feature>